<feature type="transmembrane region" description="Helical" evidence="11">
    <location>
        <begin position="131"/>
        <end position="152"/>
    </location>
</feature>
<proteinExistence type="inferred from homology"/>
<evidence type="ECO:0000256" key="5">
    <source>
        <dbReference type="ARBA" id="ARBA00022692"/>
    </source>
</evidence>
<comment type="similarity">
    <text evidence="2 11">Belongs to the ATPase A chain family.</text>
</comment>
<evidence type="ECO:0000256" key="4">
    <source>
        <dbReference type="ARBA" id="ARBA00022547"/>
    </source>
</evidence>
<dbReference type="GO" id="GO:0042777">
    <property type="term" value="P:proton motive force-driven plasma membrane ATP synthesis"/>
    <property type="evidence" value="ECO:0007669"/>
    <property type="project" value="TreeGrafter"/>
</dbReference>
<evidence type="ECO:0000313" key="13">
    <source>
        <dbReference type="Proteomes" id="UP000178720"/>
    </source>
</evidence>
<reference evidence="12 13" key="1">
    <citation type="journal article" date="2016" name="Nat. Commun.">
        <title>Thousands of microbial genomes shed light on interconnected biogeochemical processes in an aquifer system.</title>
        <authorList>
            <person name="Anantharaman K."/>
            <person name="Brown C.T."/>
            <person name="Hug L.A."/>
            <person name="Sharon I."/>
            <person name="Castelle C.J."/>
            <person name="Probst A.J."/>
            <person name="Thomas B.C."/>
            <person name="Singh A."/>
            <person name="Wilkins M.J."/>
            <person name="Karaoz U."/>
            <person name="Brodie E.L."/>
            <person name="Williams K.H."/>
            <person name="Hubbard S.S."/>
            <person name="Banfield J.F."/>
        </authorList>
    </citation>
    <scope>NUCLEOTIDE SEQUENCE [LARGE SCALE GENOMIC DNA]</scope>
</reference>
<dbReference type="SUPFAM" id="SSF81336">
    <property type="entry name" value="F1F0 ATP synthase subunit A"/>
    <property type="match status" value="1"/>
</dbReference>
<keyword evidence="4 11" id="KW-0138">CF(0)</keyword>
<dbReference type="InterPro" id="IPR045082">
    <property type="entry name" value="ATP_syn_F0_a_bact/chloroplast"/>
</dbReference>
<feature type="transmembrane region" description="Helical" evidence="11">
    <location>
        <begin position="82"/>
        <end position="105"/>
    </location>
</feature>
<comment type="function">
    <text evidence="11">Key component of the proton channel; it plays a direct role in the translocation of protons across the membrane.</text>
</comment>
<evidence type="ECO:0000256" key="1">
    <source>
        <dbReference type="ARBA" id="ARBA00004141"/>
    </source>
</evidence>
<dbReference type="EMBL" id="MEWV01000001">
    <property type="protein sequence ID" value="OGC89076.1"/>
    <property type="molecule type" value="Genomic_DNA"/>
</dbReference>
<feature type="transmembrane region" description="Helical" evidence="11">
    <location>
        <begin position="20"/>
        <end position="43"/>
    </location>
</feature>
<dbReference type="PRINTS" id="PR00123">
    <property type="entry name" value="ATPASEA"/>
</dbReference>
<feature type="transmembrane region" description="Helical" evidence="11">
    <location>
        <begin position="189"/>
        <end position="211"/>
    </location>
</feature>
<comment type="subcellular location">
    <subcellularLocation>
        <location evidence="11">Cell membrane</location>
        <topology evidence="11">Multi-pass membrane protein</topology>
    </subcellularLocation>
    <subcellularLocation>
        <location evidence="1">Membrane</location>
        <topology evidence="1">Multi-pass membrane protein</topology>
    </subcellularLocation>
</comment>
<name>A0A1F4Y5M1_9BACT</name>
<keyword evidence="7 11" id="KW-1133">Transmembrane helix</keyword>
<keyword evidence="8 11" id="KW-0406">Ion transport</keyword>
<dbReference type="HAMAP" id="MF_01393">
    <property type="entry name" value="ATP_synth_a_bact"/>
    <property type="match status" value="1"/>
</dbReference>
<keyword evidence="11" id="KW-1003">Cell membrane</keyword>
<dbReference type="Gene3D" id="1.20.120.220">
    <property type="entry name" value="ATP synthase, F0 complex, subunit A"/>
    <property type="match status" value="1"/>
</dbReference>
<dbReference type="CDD" id="cd00310">
    <property type="entry name" value="ATP-synt_Fo_a_6"/>
    <property type="match status" value="1"/>
</dbReference>
<evidence type="ECO:0000256" key="3">
    <source>
        <dbReference type="ARBA" id="ARBA00022448"/>
    </source>
</evidence>
<feature type="transmembrane region" description="Helical" evidence="11">
    <location>
        <begin position="218"/>
        <end position="242"/>
    </location>
</feature>
<evidence type="ECO:0000256" key="8">
    <source>
        <dbReference type="ARBA" id="ARBA00023065"/>
    </source>
</evidence>
<dbReference type="Proteomes" id="UP000178720">
    <property type="component" value="Unassembled WGS sequence"/>
</dbReference>
<dbReference type="GO" id="GO:0005886">
    <property type="term" value="C:plasma membrane"/>
    <property type="evidence" value="ECO:0007669"/>
    <property type="project" value="UniProtKB-SubCell"/>
</dbReference>
<keyword evidence="9 11" id="KW-0472">Membrane</keyword>
<keyword evidence="3 11" id="KW-0813">Transport</keyword>
<sequence>MEQGLHITLAAERLFNVWGFPITNATLAMWLVTAVLVVVGVLVGRRPSLIPGKVQNAFEMLFEYLLGLYEQTLESRRLAVRYFPFITTLFLFIVAANLLGFLPIYGTLQLVRGEEHAALFHPSTADLNTTLALAIISFVVIELSGILTLGVLKYSSKFITIQAGVMGFIVGLLELVGNVARLVSFSFRLFGAIFAGEVLLLVVGTFVPYFLPVPLMAFEAFIGVLQAAIFAILTLAFIKIAIQEPHTASH</sequence>
<evidence type="ECO:0000256" key="9">
    <source>
        <dbReference type="ARBA" id="ARBA00023136"/>
    </source>
</evidence>
<keyword evidence="10 11" id="KW-0066">ATP synthesis</keyword>
<dbReference type="GO" id="GO:0045259">
    <property type="term" value="C:proton-transporting ATP synthase complex"/>
    <property type="evidence" value="ECO:0007669"/>
    <property type="project" value="UniProtKB-KW"/>
</dbReference>
<evidence type="ECO:0000256" key="10">
    <source>
        <dbReference type="ARBA" id="ARBA00023310"/>
    </source>
</evidence>
<accession>A0A1F4Y5M1</accession>
<evidence type="ECO:0000313" key="12">
    <source>
        <dbReference type="EMBL" id="OGC89076.1"/>
    </source>
</evidence>
<dbReference type="AlphaFoldDB" id="A0A1F4Y5M1"/>
<evidence type="ECO:0000256" key="2">
    <source>
        <dbReference type="ARBA" id="ARBA00006810"/>
    </source>
</evidence>
<keyword evidence="6 11" id="KW-0375">Hydrogen ion transport</keyword>
<evidence type="ECO:0000256" key="6">
    <source>
        <dbReference type="ARBA" id="ARBA00022781"/>
    </source>
</evidence>
<feature type="transmembrane region" description="Helical" evidence="11">
    <location>
        <begin position="164"/>
        <end position="183"/>
    </location>
</feature>
<dbReference type="PANTHER" id="PTHR42823">
    <property type="entry name" value="ATP SYNTHASE SUBUNIT A, CHLOROPLASTIC"/>
    <property type="match status" value="1"/>
</dbReference>
<dbReference type="Pfam" id="PF00119">
    <property type="entry name" value="ATP-synt_A"/>
    <property type="match status" value="1"/>
</dbReference>
<evidence type="ECO:0000256" key="11">
    <source>
        <dbReference type="HAMAP-Rule" id="MF_01393"/>
    </source>
</evidence>
<dbReference type="InterPro" id="IPR000568">
    <property type="entry name" value="ATP_synth_F0_asu"/>
</dbReference>
<keyword evidence="5 11" id="KW-0812">Transmembrane</keyword>
<evidence type="ECO:0000256" key="7">
    <source>
        <dbReference type="ARBA" id="ARBA00022989"/>
    </source>
</evidence>
<protein>
    <recommendedName>
        <fullName evidence="11">ATP synthase subunit a</fullName>
    </recommendedName>
    <alternativeName>
        <fullName evidence="11">ATP synthase F0 sector subunit a</fullName>
    </alternativeName>
    <alternativeName>
        <fullName evidence="11">F-ATPase subunit 6</fullName>
    </alternativeName>
</protein>
<dbReference type="GO" id="GO:0046933">
    <property type="term" value="F:proton-transporting ATP synthase activity, rotational mechanism"/>
    <property type="evidence" value="ECO:0007669"/>
    <property type="project" value="UniProtKB-UniRule"/>
</dbReference>
<gene>
    <name evidence="11" type="primary">atpB</name>
    <name evidence="12" type="ORF">A3D70_01640</name>
</gene>
<dbReference type="PANTHER" id="PTHR42823:SF3">
    <property type="entry name" value="ATP SYNTHASE SUBUNIT A, CHLOROPLASTIC"/>
    <property type="match status" value="1"/>
</dbReference>
<comment type="caution">
    <text evidence="12">The sequence shown here is derived from an EMBL/GenBank/DDBJ whole genome shotgun (WGS) entry which is preliminary data.</text>
</comment>
<organism evidence="12 13">
    <name type="scientific">Candidatus Adlerbacteria bacterium RIFCSPHIGHO2_02_FULL_54_18</name>
    <dbReference type="NCBI Taxonomy" id="1797241"/>
    <lineage>
        <taxon>Bacteria</taxon>
        <taxon>Candidatus Adleribacteriota</taxon>
    </lineage>
</organism>
<dbReference type="InterPro" id="IPR035908">
    <property type="entry name" value="F0_ATP_A_sf"/>
</dbReference>